<proteinExistence type="inferred from homology"/>
<dbReference type="GO" id="GO:0008234">
    <property type="term" value="F:cysteine-type peptidase activity"/>
    <property type="evidence" value="ECO:0007669"/>
    <property type="project" value="InterPro"/>
</dbReference>
<dbReference type="OrthoDB" id="423263at2759"/>
<feature type="domain" description="Peptidase C1A papain C-terminal" evidence="2">
    <location>
        <begin position="2"/>
        <end position="142"/>
    </location>
</feature>
<dbReference type="InterPro" id="IPR025661">
    <property type="entry name" value="Pept_asp_AS"/>
</dbReference>
<accession>A0A5J4PVL3</accession>
<dbReference type="Gene3D" id="3.90.70.10">
    <property type="entry name" value="Cysteine proteinases"/>
    <property type="match status" value="1"/>
</dbReference>
<feature type="non-terminal residue" evidence="3">
    <location>
        <position position="143"/>
    </location>
</feature>
<dbReference type="Pfam" id="PF00112">
    <property type="entry name" value="Peptidase_C1"/>
    <property type="match status" value="1"/>
</dbReference>
<evidence type="ECO:0000256" key="1">
    <source>
        <dbReference type="ARBA" id="ARBA00008455"/>
    </source>
</evidence>
<sequence>NFDTAWDWATENGITTDECITFKSTKGKVPQCPETCDNKSDIIRTKVHNQHYVKADQIQEEIYKHGPVTVGFVVYQDFMYYAGGVYIHQKGWFEKFHAVIFIGCGVENDVPYWLAQNSWTDQWGELGYFKILRGKDQCECESN</sequence>
<dbReference type="Proteomes" id="UP000324800">
    <property type="component" value="Unassembled WGS sequence"/>
</dbReference>
<name>A0A5J4PVL3_9EUKA</name>
<comment type="caution">
    <text evidence="3">The sequence shown here is derived from an EMBL/GenBank/DDBJ whole genome shotgun (WGS) entry which is preliminary data.</text>
</comment>
<dbReference type="InterPro" id="IPR038765">
    <property type="entry name" value="Papain-like_cys_pep_sf"/>
</dbReference>
<evidence type="ECO:0000313" key="3">
    <source>
        <dbReference type="EMBL" id="KAA6312831.1"/>
    </source>
</evidence>
<organism evidence="3 4">
    <name type="scientific">Streblomastix strix</name>
    <dbReference type="NCBI Taxonomy" id="222440"/>
    <lineage>
        <taxon>Eukaryota</taxon>
        <taxon>Metamonada</taxon>
        <taxon>Preaxostyla</taxon>
        <taxon>Oxymonadida</taxon>
        <taxon>Streblomastigidae</taxon>
        <taxon>Streblomastix</taxon>
    </lineage>
</organism>
<protein>
    <submittedName>
        <fullName evidence="3">Putative cathepsin B4 cysteine protease</fullName>
    </submittedName>
</protein>
<dbReference type="SUPFAM" id="SSF54001">
    <property type="entry name" value="Cysteine proteinases"/>
    <property type="match status" value="1"/>
</dbReference>
<keyword evidence="3" id="KW-0378">Hydrolase</keyword>
<dbReference type="AlphaFoldDB" id="A0A5J4PVL3"/>
<dbReference type="GO" id="GO:0006508">
    <property type="term" value="P:proteolysis"/>
    <property type="evidence" value="ECO:0007669"/>
    <property type="project" value="UniProtKB-KW"/>
</dbReference>
<keyword evidence="3" id="KW-0645">Protease</keyword>
<feature type="non-terminal residue" evidence="3">
    <location>
        <position position="1"/>
    </location>
</feature>
<comment type="similarity">
    <text evidence="1">Belongs to the peptidase C1 family.</text>
</comment>
<dbReference type="PANTHER" id="PTHR12411">
    <property type="entry name" value="CYSTEINE PROTEASE FAMILY C1-RELATED"/>
    <property type="match status" value="1"/>
</dbReference>
<dbReference type="PROSITE" id="PS00640">
    <property type="entry name" value="THIOL_PROTEASE_ASN"/>
    <property type="match status" value="1"/>
</dbReference>
<dbReference type="InterPro" id="IPR013128">
    <property type="entry name" value="Peptidase_C1A"/>
</dbReference>
<reference evidence="3 4" key="1">
    <citation type="submission" date="2019-03" db="EMBL/GenBank/DDBJ databases">
        <title>Single cell metagenomics reveals metabolic interactions within the superorganism composed of flagellate Streblomastix strix and complex community of Bacteroidetes bacteria on its surface.</title>
        <authorList>
            <person name="Treitli S.C."/>
            <person name="Kolisko M."/>
            <person name="Husnik F."/>
            <person name="Keeling P."/>
            <person name="Hampl V."/>
        </authorList>
    </citation>
    <scope>NUCLEOTIDE SEQUENCE [LARGE SCALE GENOMIC DNA]</scope>
    <source>
        <strain evidence="3">ST1C</strain>
    </source>
</reference>
<gene>
    <name evidence="3" type="ORF">EZS28_055858</name>
</gene>
<dbReference type="SMART" id="SM00645">
    <property type="entry name" value="Pept_C1"/>
    <property type="match status" value="1"/>
</dbReference>
<evidence type="ECO:0000259" key="2">
    <source>
        <dbReference type="SMART" id="SM00645"/>
    </source>
</evidence>
<dbReference type="InterPro" id="IPR000668">
    <property type="entry name" value="Peptidase_C1A_C"/>
</dbReference>
<evidence type="ECO:0000313" key="4">
    <source>
        <dbReference type="Proteomes" id="UP000324800"/>
    </source>
</evidence>
<dbReference type="EMBL" id="SNRW01048602">
    <property type="protein sequence ID" value="KAA6312831.1"/>
    <property type="molecule type" value="Genomic_DNA"/>
</dbReference>